<evidence type="ECO:0000256" key="4">
    <source>
        <dbReference type="ARBA" id="ARBA00023242"/>
    </source>
</evidence>
<feature type="compositionally biased region" description="Low complexity" evidence="6">
    <location>
        <begin position="417"/>
        <end position="427"/>
    </location>
</feature>
<evidence type="ECO:0000313" key="8">
    <source>
        <dbReference type="EMBL" id="KAB7501020.1"/>
    </source>
</evidence>
<evidence type="ECO:0000259" key="7">
    <source>
        <dbReference type="PROSITE" id="PS50061"/>
    </source>
</evidence>
<dbReference type="Pfam" id="PF00178">
    <property type="entry name" value="Ets"/>
    <property type="match status" value="1"/>
</dbReference>
<comment type="subcellular location">
    <subcellularLocation>
        <location evidence="1 5">Nucleus</location>
    </subcellularLocation>
</comment>
<dbReference type="Proteomes" id="UP000326759">
    <property type="component" value="Unassembled WGS sequence"/>
</dbReference>
<dbReference type="SUPFAM" id="SSF46785">
    <property type="entry name" value="Winged helix' DNA-binding domain"/>
    <property type="match status" value="1"/>
</dbReference>
<dbReference type="FunFam" id="1.10.10.10:FF:000039">
    <property type="entry name" value="Friend leukemia integration 1 transcription factor"/>
    <property type="match status" value="1"/>
</dbReference>
<dbReference type="PRINTS" id="PR00454">
    <property type="entry name" value="ETSDOMAIN"/>
</dbReference>
<feature type="compositionally biased region" description="Polar residues" evidence="6">
    <location>
        <begin position="382"/>
        <end position="393"/>
    </location>
</feature>
<dbReference type="EMBL" id="SEYY01011965">
    <property type="protein sequence ID" value="KAB7501020.1"/>
    <property type="molecule type" value="Genomic_DNA"/>
</dbReference>
<dbReference type="GO" id="GO:0005634">
    <property type="term" value="C:nucleus"/>
    <property type="evidence" value="ECO:0007669"/>
    <property type="project" value="UniProtKB-SubCell"/>
</dbReference>
<evidence type="ECO:0000256" key="6">
    <source>
        <dbReference type="SAM" id="MobiDB-lite"/>
    </source>
</evidence>
<dbReference type="Gene3D" id="1.10.10.10">
    <property type="entry name" value="Winged helix-like DNA-binding domain superfamily/Winged helix DNA-binding domain"/>
    <property type="match status" value="1"/>
</dbReference>
<dbReference type="AlphaFoldDB" id="A0A5N5T7M3"/>
<name>A0A5N5T7M3_9CRUS</name>
<dbReference type="PROSITE" id="PS00345">
    <property type="entry name" value="ETS_DOMAIN_1"/>
    <property type="match status" value="1"/>
</dbReference>
<evidence type="ECO:0000256" key="3">
    <source>
        <dbReference type="ARBA" id="ARBA00023125"/>
    </source>
</evidence>
<dbReference type="PROSITE" id="PS00346">
    <property type="entry name" value="ETS_DOMAIN_2"/>
    <property type="match status" value="1"/>
</dbReference>
<feature type="region of interest" description="Disordered" evidence="6">
    <location>
        <begin position="372"/>
        <end position="438"/>
    </location>
</feature>
<feature type="compositionally biased region" description="Polar residues" evidence="6">
    <location>
        <begin position="428"/>
        <end position="438"/>
    </location>
</feature>
<evidence type="ECO:0000256" key="2">
    <source>
        <dbReference type="ARBA" id="ARBA00005562"/>
    </source>
</evidence>
<accession>A0A5N5T7M3</accession>
<sequence>MSLQLVNIFSRFYFLTISFHRNIKFSFIINASCTVFHVTQIFSLFLLRPETAILSPKESLLHNETREKLAYLTERDKPRKHFDLPCHRLLSHCFERTRFGTGTAGGDAVHNRWLKNRVFGNSWIPKEWWFENWVRMTATIPMWNPTPEYFGLNNSVDPYELLGPRSSRLAATGSGQIQLWQFLLELLSDATNASVITWEGTGGEFKIKEPEEVARRWGERKSKPNMNYDKLSRALRYYYDKNIMRKVHGKRYAYKFDFDGIDQARQQQSADAVRYSSDLSFLAPYSHLLGATGLSPTQASTPLLSPPPYWVAVSSSATHASSSLGSSAAVAPQITSSIPSSFVSSPLLAASSPSPLATTSLITSPIATSSPLGSSPTLGLHQSLNSPVHSPSSHLGMRGSLSPRQVHSISSTNNGVSTSSPSRPSTSNESQRNQYHFS</sequence>
<evidence type="ECO:0000256" key="1">
    <source>
        <dbReference type="ARBA" id="ARBA00004123"/>
    </source>
</evidence>
<feature type="domain" description="ETS" evidence="7">
    <location>
        <begin position="177"/>
        <end position="257"/>
    </location>
</feature>
<evidence type="ECO:0000313" key="9">
    <source>
        <dbReference type="Proteomes" id="UP000326759"/>
    </source>
</evidence>
<feature type="compositionally biased region" description="Polar residues" evidence="6">
    <location>
        <begin position="402"/>
        <end position="416"/>
    </location>
</feature>
<dbReference type="PANTHER" id="PTHR11849">
    <property type="entry name" value="ETS"/>
    <property type="match status" value="1"/>
</dbReference>
<keyword evidence="4 5" id="KW-0539">Nucleus</keyword>
<gene>
    <name evidence="8" type="ORF">Anas_13424</name>
</gene>
<dbReference type="GO" id="GO:0043565">
    <property type="term" value="F:sequence-specific DNA binding"/>
    <property type="evidence" value="ECO:0007669"/>
    <property type="project" value="InterPro"/>
</dbReference>
<keyword evidence="3 5" id="KW-0238">DNA-binding</keyword>
<comment type="caution">
    <text evidence="8">The sequence shown here is derived from an EMBL/GenBank/DDBJ whole genome shotgun (WGS) entry which is preliminary data.</text>
</comment>
<dbReference type="InterPro" id="IPR000418">
    <property type="entry name" value="Ets_dom"/>
</dbReference>
<dbReference type="SMART" id="SM00413">
    <property type="entry name" value="ETS"/>
    <property type="match status" value="1"/>
</dbReference>
<dbReference type="InterPro" id="IPR036390">
    <property type="entry name" value="WH_DNA-bd_sf"/>
</dbReference>
<dbReference type="OrthoDB" id="10067219at2759"/>
<proteinExistence type="inferred from homology"/>
<reference evidence="8 9" key="1">
    <citation type="journal article" date="2019" name="PLoS Biol.">
        <title>Sex chromosomes control vertical transmission of feminizing Wolbachia symbionts in an isopod.</title>
        <authorList>
            <person name="Becking T."/>
            <person name="Chebbi M.A."/>
            <person name="Giraud I."/>
            <person name="Moumen B."/>
            <person name="Laverre T."/>
            <person name="Caubet Y."/>
            <person name="Peccoud J."/>
            <person name="Gilbert C."/>
            <person name="Cordaux R."/>
        </authorList>
    </citation>
    <scope>NUCLEOTIDE SEQUENCE [LARGE SCALE GENOMIC DNA]</scope>
    <source>
        <strain evidence="8">ANa2</strain>
        <tissue evidence="8">Whole body excluding digestive tract and cuticle</tissue>
    </source>
</reference>
<dbReference type="GO" id="GO:0000981">
    <property type="term" value="F:DNA-binding transcription factor activity, RNA polymerase II-specific"/>
    <property type="evidence" value="ECO:0007669"/>
    <property type="project" value="TreeGrafter"/>
</dbReference>
<dbReference type="InterPro" id="IPR046328">
    <property type="entry name" value="ETS_fam"/>
</dbReference>
<dbReference type="PANTHER" id="PTHR11849:SF161">
    <property type="entry name" value="FRIEND LEUKEMIA INTEGRATION 1 TRANSCRIPTION FACTOR"/>
    <property type="match status" value="1"/>
</dbReference>
<dbReference type="PROSITE" id="PS50061">
    <property type="entry name" value="ETS_DOMAIN_3"/>
    <property type="match status" value="1"/>
</dbReference>
<dbReference type="GO" id="GO:0030154">
    <property type="term" value="P:cell differentiation"/>
    <property type="evidence" value="ECO:0007669"/>
    <property type="project" value="TreeGrafter"/>
</dbReference>
<comment type="similarity">
    <text evidence="2 5">Belongs to the ETS family.</text>
</comment>
<organism evidence="8 9">
    <name type="scientific">Armadillidium nasatum</name>
    <dbReference type="NCBI Taxonomy" id="96803"/>
    <lineage>
        <taxon>Eukaryota</taxon>
        <taxon>Metazoa</taxon>
        <taxon>Ecdysozoa</taxon>
        <taxon>Arthropoda</taxon>
        <taxon>Crustacea</taxon>
        <taxon>Multicrustacea</taxon>
        <taxon>Malacostraca</taxon>
        <taxon>Eumalacostraca</taxon>
        <taxon>Peracarida</taxon>
        <taxon>Isopoda</taxon>
        <taxon>Oniscidea</taxon>
        <taxon>Crinocheta</taxon>
        <taxon>Armadillidiidae</taxon>
        <taxon>Armadillidium</taxon>
    </lineage>
</organism>
<dbReference type="InterPro" id="IPR036388">
    <property type="entry name" value="WH-like_DNA-bd_sf"/>
</dbReference>
<keyword evidence="9" id="KW-1185">Reference proteome</keyword>
<protein>
    <submittedName>
        <fullName evidence="8">DNA-binding protein D-ETS-3</fullName>
    </submittedName>
</protein>
<evidence type="ECO:0000256" key="5">
    <source>
        <dbReference type="RuleBase" id="RU004019"/>
    </source>
</evidence>